<organism evidence="1 2">
    <name type="scientific">Alteromonas macleodii</name>
    <name type="common">Pseudoalteromonas macleodii</name>
    <dbReference type="NCBI Taxonomy" id="28108"/>
    <lineage>
        <taxon>Bacteria</taxon>
        <taxon>Pseudomonadati</taxon>
        <taxon>Pseudomonadota</taxon>
        <taxon>Gammaproteobacteria</taxon>
        <taxon>Alteromonadales</taxon>
        <taxon>Alteromonadaceae</taxon>
        <taxon>Alteromonas/Salinimonas group</taxon>
        <taxon>Alteromonas</taxon>
    </lineage>
</organism>
<accession>A0A126PWG3</accession>
<dbReference type="PANTHER" id="PTHR36455">
    <property type="match status" value="1"/>
</dbReference>
<evidence type="ECO:0000313" key="1">
    <source>
        <dbReference type="EMBL" id="AMJ97366.1"/>
    </source>
</evidence>
<dbReference type="Proteomes" id="UP000063991">
    <property type="component" value="Chromosome"/>
</dbReference>
<sequence>MKARYLRPALALPQIYLYRDPIDFRKQAHGLAVLVEQELGHNPFTGALYVFSNRQRNKIKCLMWEDNGFVLYYKALAEEKFKWPRPDDDLLLLTGEQINWLLDGYDISLLKGHKKLHYEAIN</sequence>
<dbReference type="InterPro" id="IPR008878">
    <property type="entry name" value="Transposase_IS66_Orf2"/>
</dbReference>
<dbReference type="AlphaFoldDB" id="A0A126PWG3"/>
<protein>
    <submittedName>
        <fullName evidence="1">Transposase</fullName>
    </submittedName>
</protein>
<dbReference type="NCBIfam" id="NF033819">
    <property type="entry name" value="IS66_TnpB"/>
    <property type="match status" value="1"/>
</dbReference>
<reference evidence="1 2" key="1">
    <citation type="submission" date="2015-12" db="EMBL/GenBank/DDBJ databases">
        <authorList>
            <person name="Shamseldin A."/>
            <person name="Moawad H."/>
            <person name="Abd El-Rahim W.M."/>
            <person name="Sadowsky M.J."/>
        </authorList>
    </citation>
    <scope>NUCLEOTIDE SEQUENCE [LARGE SCALE GENOMIC DNA]</scope>
    <source>
        <strain evidence="1 2">D7</strain>
    </source>
</reference>
<dbReference type="OrthoDB" id="4956084at2"/>
<proteinExistence type="predicted"/>
<dbReference type="PANTHER" id="PTHR36455:SF1">
    <property type="entry name" value="BLR8292 PROTEIN"/>
    <property type="match status" value="1"/>
</dbReference>
<gene>
    <name evidence="1" type="ORF">AVL55_03820</name>
</gene>
<evidence type="ECO:0000313" key="2">
    <source>
        <dbReference type="Proteomes" id="UP000063991"/>
    </source>
</evidence>
<name>A0A126PWG3_ALTMA</name>
<dbReference type="Pfam" id="PF05717">
    <property type="entry name" value="TnpB_IS66"/>
    <property type="match status" value="1"/>
</dbReference>
<dbReference type="RefSeq" id="WP_015068226.1">
    <property type="nucleotide sequence ID" value="NZ_CP014323.1"/>
</dbReference>
<dbReference type="EMBL" id="CP014323">
    <property type="protein sequence ID" value="AMJ97366.1"/>
    <property type="molecule type" value="Genomic_DNA"/>
</dbReference>